<keyword evidence="6 9" id="KW-0067">ATP-binding</keyword>
<keyword evidence="4" id="KW-1003">Cell membrane</keyword>
<gene>
    <name evidence="9" type="ORF">EKG35_17575</name>
</gene>
<comment type="caution">
    <text evidence="9">The sequence shown here is derived from an EMBL/GenBank/DDBJ whole genome shotgun (WGS) entry which is preliminary data.</text>
</comment>
<keyword evidence="5" id="KW-0547">Nucleotide-binding</keyword>
<keyword evidence="3" id="KW-0813">Transport</keyword>
<protein>
    <submittedName>
        <fullName evidence="9">ABC transporter ATP-binding protein</fullName>
    </submittedName>
</protein>
<evidence type="ECO:0000256" key="6">
    <source>
        <dbReference type="ARBA" id="ARBA00022840"/>
    </source>
</evidence>
<dbReference type="GO" id="GO:0016887">
    <property type="term" value="F:ATP hydrolysis activity"/>
    <property type="evidence" value="ECO:0007669"/>
    <property type="project" value="InterPro"/>
</dbReference>
<dbReference type="InterPro" id="IPR027417">
    <property type="entry name" value="P-loop_NTPase"/>
</dbReference>
<evidence type="ECO:0000256" key="1">
    <source>
        <dbReference type="ARBA" id="ARBA00004202"/>
    </source>
</evidence>
<reference evidence="9 10" key="1">
    <citation type="submission" date="2018-12" db="EMBL/GenBank/DDBJ databases">
        <authorList>
            <person name="Yu L."/>
        </authorList>
    </citation>
    <scope>NUCLEOTIDE SEQUENCE [LARGE SCALE GENOMIC DNA]</scope>
    <source>
        <strain evidence="9 10">S5H2222</strain>
    </source>
</reference>
<dbReference type="InterPro" id="IPR050388">
    <property type="entry name" value="ABC_Ni/Peptide_Import"/>
</dbReference>
<dbReference type="PANTHER" id="PTHR43297">
    <property type="entry name" value="OLIGOPEPTIDE TRANSPORT ATP-BINDING PROTEIN APPD"/>
    <property type="match status" value="1"/>
</dbReference>
<dbReference type="SUPFAM" id="SSF52540">
    <property type="entry name" value="P-loop containing nucleoside triphosphate hydrolases"/>
    <property type="match status" value="1"/>
</dbReference>
<evidence type="ECO:0000256" key="4">
    <source>
        <dbReference type="ARBA" id="ARBA00022475"/>
    </source>
</evidence>
<evidence type="ECO:0000256" key="7">
    <source>
        <dbReference type="ARBA" id="ARBA00023136"/>
    </source>
</evidence>
<evidence type="ECO:0000313" key="10">
    <source>
        <dbReference type="Proteomes" id="UP000276349"/>
    </source>
</evidence>
<evidence type="ECO:0000256" key="3">
    <source>
        <dbReference type="ARBA" id="ARBA00022448"/>
    </source>
</evidence>
<comment type="similarity">
    <text evidence="2">Belongs to the ABC transporter superfamily.</text>
</comment>
<dbReference type="RefSeq" id="WP_126295854.1">
    <property type="nucleotide sequence ID" value="NZ_CP155468.1"/>
</dbReference>
<dbReference type="CDD" id="cd03257">
    <property type="entry name" value="ABC_NikE_OppD_transporters"/>
    <property type="match status" value="1"/>
</dbReference>
<evidence type="ECO:0000313" key="9">
    <source>
        <dbReference type="EMBL" id="RTQ88610.1"/>
    </source>
</evidence>
<dbReference type="InterPro" id="IPR003593">
    <property type="entry name" value="AAA+_ATPase"/>
</dbReference>
<dbReference type="SMART" id="SM00382">
    <property type="entry name" value="AAA"/>
    <property type="match status" value="1"/>
</dbReference>
<dbReference type="PROSITE" id="PS00211">
    <property type="entry name" value="ABC_TRANSPORTER_1"/>
    <property type="match status" value="1"/>
</dbReference>
<dbReference type="PANTHER" id="PTHR43297:SF2">
    <property type="entry name" value="DIPEPTIDE TRANSPORT ATP-BINDING PROTEIN DPPD"/>
    <property type="match status" value="1"/>
</dbReference>
<dbReference type="GO" id="GO:0005886">
    <property type="term" value="C:plasma membrane"/>
    <property type="evidence" value="ECO:0007669"/>
    <property type="project" value="UniProtKB-SubCell"/>
</dbReference>
<dbReference type="OrthoDB" id="9802264at2"/>
<sequence>MTLSVEQVSIQSRERKIVDNVSLSISEGEWFALVGQSGSGKSLLSQAIGRMLSANLQVKGNIFFNGEDLLTLSSKQMRTIRGRKLSYIFQDYQGSFTPFRTIGQHFQEYQKAHGILDAKNRKIKSIDALASVGLDATFYNRYPFQLSGGQLQRVSIAMALLLSPDLLIADEITTSLDSVLGHRILELLAKKQQETGCAILFITHDWRYVRRYANRLAVMKDGEIVESGGKHRILDHPKHEYTKQLIQAAPTIGQGLPSGLQEVVKV</sequence>
<dbReference type="InterPro" id="IPR003439">
    <property type="entry name" value="ABC_transporter-like_ATP-bd"/>
</dbReference>
<dbReference type="AlphaFoldDB" id="A0A431UGP5"/>
<evidence type="ECO:0000256" key="5">
    <source>
        <dbReference type="ARBA" id="ARBA00022741"/>
    </source>
</evidence>
<evidence type="ECO:0000259" key="8">
    <source>
        <dbReference type="PROSITE" id="PS50893"/>
    </source>
</evidence>
<dbReference type="EMBL" id="RXNR01000075">
    <property type="protein sequence ID" value="RTQ88610.1"/>
    <property type="molecule type" value="Genomic_DNA"/>
</dbReference>
<proteinExistence type="inferred from homology"/>
<evidence type="ECO:0000256" key="2">
    <source>
        <dbReference type="ARBA" id="ARBA00005417"/>
    </source>
</evidence>
<dbReference type="Pfam" id="PF00005">
    <property type="entry name" value="ABC_tran"/>
    <property type="match status" value="1"/>
</dbReference>
<accession>A0A431UGP5</accession>
<dbReference type="Gene3D" id="3.40.50.300">
    <property type="entry name" value="P-loop containing nucleotide triphosphate hydrolases"/>
    <property type="match status" value="1"/>
</dbReference>
<dbReference type="GO" id="GO:0005524">
    <property type="term" value="F:ATP binding"/>
    <property type="evidence" value="ECO:0007669"/>
    <property type="project" value="UniProtKB-KW"/>
</dbReference>
<name>A0A431UGP5_9BACI</name>
<dbReference type="InterPro" id="IPR017871">
    <property type="entry name" value="ABC_transporter-like_CS"/>
</dbReference>
<keyword evidence="10" id="KW-1185">Reference proteome</keyword>
<dbReference type="PROSITE" id="PS50893">
    <property type="entry name" value="ABC_TRANSPORTER_2"/>
    <property type="match status" value="1"/>
</dbReference>
<dbReference type="Proteomes" id="UP000276349">
    <property type="component" value="Unassembled WGS sequence"/>
</dbReference>
<keyword evidence="7" id="KW-0472">Membrane</keyword>
<feature type="domain" description="ABC transporter" evidence="8">
    <location>
        <begin position="3"/>
        <end position="246"/>
    </location>
</feature>
<comment type="subcellular location">
    <subcellularLocation>
        <location evidence="1">Cell membrane</location>
        <topology evidence="1">Peripheral membrane protein</topology>
    </subcellularLocation>
</comment>
<organism evidence="9 10">
    <name type="scientific">Lysinibacillus telephonicus</name>
    <dbReference type="NCBI Taxonomy" id="1714840"/>
    <lineage>
        <taxon>Bacteria</taxon>
        <taxon>Bacillati</taxon>
        <taxon>Bacillota</taxon>
        <taxon>Bacilli</taxon>
        <taxon>Bacillales</taxon>
        <taxon>Bacillaceae</taxon>
        <taxon>Lysinibacillus</taxon>
    </lineage>
</organism>